<dbReference type="EMBL" id="PFAH01000008">
    <property type="protein sequence ID" value="PIR97912.1"/>
    <property type="molecule type" value="Genomic_DNA"/>
</dbReference>
<reference evidence="2" key="1">
    <citation type="submission" date="2017-09" db="EMBL/GenBank/DDBJ databases">
        <title>Depth-based differentiation of microbial function through sediment-hosted aquifers and enrichment of novel symbionts in the deep terrestrial subsurface.</title>
        <authorList>
            <person name="Probst A.J."/>
            <person name="Ladd B."/>
            <person name="Jarett J.K."/>
            <person name="Geller-Mcgrath D.E."/>
            <person name="Sieber C.M.K."/>
            <person name="Emerson J.B."/>
            <person name="Anantharaman K."/>
            <person name="Thomas B.C."/>
            <person name="Malmstrom R."/>
            <person name="Stieglmeier M."/>
            <person name="Klingl A."/>
            <person name="Woyke T."/>
            <person name="Ryan C.M."/>
            <person name="Banfield J.F."/>
        </authorList>
    </citation>
    <scope>NUCLEOTIDE SEQUENCE [LARGE SCALE GENOMIC DNA]</scope>
</reference>
<name>A0A2H0VFL9_9BACT</name>
<gene>
    <name evidence="1" type="ORF">COT89_02470</name>
</gene>
<dbReference type="AlphaFoldDB" id="A0A2H0VFL9"/>
<protein>
    <submittedName>
        <fullName evidence="1">Uncharacterized protein</fullName>
    </submittedName>
</protein>
<accession>A0A2H0VFL9</accession>
<evidence type="ECO:0000313" key="1">
    <source>
        <dbReference type="EMBL" id="PIR97912.1"/>
    </source>
</evidence>
<evidence type="ECO:0000313" key="2">
    <source>
        <dbReference type="Proteomes" id="UP000231466"/>
    </source>
</evidence>
<comment type="caution">
    <text evidence="1">The sequence shown here is derived from an EMBL/GenBank/DDBJ whole genome shotgun (WGS) entry which is preliminary data.</text>
</comment>
<dbReference type="Proteomes" id="UP000231466">
    <property type="component" value="Unassembled WGS sequence"/>
</dbReference>
<proteinExistence type="predicted"/>
<organism evidence="1 2">
    <name type="scientific">Candidatus Colwellbacteria bacterium CG10_big_fil_rev_8_21_14_0_10_42_22</name>
    <dbReference type="NCBI Taxonomy" id="1974540"/>
    <lineage>
        <taxon>Bacteria</taxon>
        <taxon>Candidatus Colwelliibacteriota</taxon>
    </lineage>
</organism>
<sequence>MVQTPQRSLKRQEGGTMFGGTIFEAFQGDDGEWFAIIEPTQRGRKVIAPLRNGGEVIFRECEPWVEKGTMPCIPPDGVTVLYEYRPHRYDRRFGFAPVWCEETAWDEAVSDLEDLLLRLRDHEIADLMMPSVFASVCCSRAIEEVPELEHRSFEHGDGGNGDLDLVEVWDIADCRRSRGRLIAPIPVC</sequence>